<accession>A0A4Y2K3M5</accession>
<dbReference type="Proteomes" id="UP000499080">
    <property type="component" value="Unassembled WGS sequence"/>
</dbReference>
<organism evidence="1 2">
    <name type="scientific">Araneus ventricosus</name>
    <name type="common">Orbweaver spider</name>
    <name type="synonym">Epeira ventricosa</name>
    <dbReference type="NCBI Taxonomy" id="182803"/>
    <lineage>
        <taxon>Eukaryota</taxon>
        <taxon>Metazoa</taxon>
        <taxon>Ecdysozoa</taxon>
        <taxon>Arthropoda</taxon>
        <taxon>Chelicerata</taxon>
        <taxon>Arachnida</taxon>
        <taxon>Araneae</taxon>
        <taxon>Araneomorphae</taxon>
        <taxon>Entelegynae</taxon>
        <taxon>Araneoidea</taxon>
        <taxon>Araneidae</taxon>
        <taxon>Araneus</taxon>
    </lineage>
</organism>
<reference evidence="1 2" key="1">
    <citation type="journal article" date="2019" name="Sci. Rep.">
        <title>Orb-weaving spider Araneus ventricosus genome elucidates the spidroin gene catalogue.</title>
        <authorList>
            <person name="Kono N."/>
            <person name="Nakamura H."/>
            <person name="Ohtoshi R."/>
            <person name="Moran D.A.P."/>
            <person name="Shinohara A."/>
            <person name="Yoshida Y."/>
            <person name="Fujiwara M."/>
            <person name="Mori M."/>
            <person name="Tomita M."/>
            <person name="Arakawa K."/>
        </authorList>
    </citation>
    <scope>NUCLEOTIDE SEQUENCE [LARGE SCALE GENOMIC DNA]</scope>
</reference>
<protein>
    <submittedName>
        <fullName evidence="1">Uncharacterized protein</fullName>
    </submittedName>
</protein>
<proteinExistence type="predicted"/>
<comment type="caution">
    <text evidence="1">The sequence shown here is derived from an EMBL/GenBank/DDBJ whole genome shotgun (WGS) entry which is preliminary data.</text>
</comment>
<dbReference type="AlphaFoldDB" id="A0A4Y2K3M5"/>
<gene>
    <name evidence="1" type="ORF">AVEN_133803_1</name>
</gene>
<name>A0A4Y2K3M5_ARAVE</name>
<evidence type="ECO:0000313" key="2">
    <source>
        <dbReference type="Proteomes" id="UP000499080"/>
    </source>
</evidence>
<evidence type="ECO:0000313" key="1">
    <source>
        <dbReference type="EMBL" id="GBM96438.1"/>
    </source>
</evidence>
<sequence>MKYELTSKALKTATVENLFDDRTSLEELLATLRSIVNNTSHSNQSESKTSKARPRLTIAIQEAVNSILNQIESRLPGLLRTGTKPIEAVKETIEKGVQTPNELLEAHTGQQST</sequence>
<dbReference type="EMBL" id="BGPR01004143">
    <property type="protein sequence ID" value="GBM96438.1"/>
    <property type="molecule type" value="Genomic_DNA"/>
</dbReference>
<keyword evidence="2" id="KW-1185">Reference proteome</keyword>